<dbReference type="AlphaFoldDB" id="A0A6J5GGL6"/>
<reference evidence="2 3" key="1">
    <citation type="submission" date="2020-04" db="EMBL/GenBank/DDBJ databases">
        <authorList>
            <person name="De Canck E."/>
        </authorList>
    </citation>
    <scope>NUCLEOTIDE SEQUENCE [LARGE SCALE GENOMIC DNA]</scope>
    <source>
        <strain evidence="2 3">LMG 28688</strain>
    </source>
</reference>
<feature type="chain" id="PRO_5026769394" evidence="1">
    <location>
        <begin position="23"/>
        <end position="249"/>
    </location>
</feature>
<feature type="signal peptide" evidence="1">
    <location>
        <begin position="1"/>
        <end position="22"/>
    </location>
</feature>
<gene>
    <name evidence="2" type="ORF">LMG28688_05145</name>
</gene>
<dbReference type="Proteomes" id="UP000494119">
    <property type="component" value="Unassembled WGS sequence"/>
</dbReference>
<evidence type="ECO:0000256" key="1">
    <source>
        <dbReference type="SAM" id="SignalP"/>
    </source>
</evidence>
<accession>A0A6J5GGL6</accession>
<keyword evidence="1" id="KW-0732">Signal</keyword>
<dbReference type="EMBL" id="CADIKL010000032">
    <property type="protein sequence ID" value="CAB3800436.1"/>
    <property type="molecule type" value="Genomic_DNA"/>
</dbReference>
<organism evidence="2 3">
    <name type="scientific">Paraburkholderia caffeinitolerans</name>
    <dbReference type="NCBI Taxonomy" id="1723730"/>
    <lineage>
        <taxon>Bacteria</taxon>
        <taxon>Pseudomonadati</taxon>
        <taxon>Pseudomonadota</taxon>
        <taxon>Betaproteobacteria</taxon>
        <taxon>Burkholderiales</taxon>
        <taxon>Burkholderiaceae</taxon>
        <taxon>Paraburkholderia</taxon>
    </lineage>
</organism>
<sequence length="249" mass="27026">MRYMKHILLGVAASLSPLLAHAGCEDNLQKWTQQLHPGRTLDAEHAACKIWPANEALTIAALPLPQKNNNDDEGTDDLEVLVADTASGTIIAHQFQKSAFSYDAVRFSGLTLDTARYQLTPQNRAFGVRVTHEGSSRINPFGQAALNLYVIDGQSLRTVVDGLIVSDSGGEWDGNCAGTFNNTTRILGLGPAGKEGYAALKVTELSSVTVNSVHHGDCKDDTKTEKRTNFTLEYKNGKYGVPKSMQYTD</sequence>
<evidence type="ECO:0000313" key="3">
    <source>
        <dbReference type="Proteomes" id="UP000494119"/>
    </source>
</evidence>
<proteinExistence type="predicted"/>
<protein>
    <submittedName>
        <fullName evidence="2">Uncharacterized protein</fullName>
    </submittedName>
</protein>
<name>A0A6J5GGL6_9BURK</name>
<evidence type="ECO:0000313" key="2">
    <source>
        <dbReference type="EMBL" id="CAB3800436.1"/>
    </source>
</evidence>
<keyword evidence="3" id="KW-1185">Reference proteome</keyword>